<keyword evidence="9" id="KW-1185">Reference proteome</keyword>
<keyword evidence="3" id="KW-0699">rRNA-binding</keyword>
<dbReference type="PROSITE" id="PS01199">
    <property type="entry name" value="RIBOSOMAL_L1"/>
    <property type="match status" value="1"/>
</dbReference>
<name>A0AA35W4G0_GEOBA</name>
<dbReference type="AlphaFoldDB" id="A0AA35W4G0"/>
<evidence type="ECO:0000256" key="5">
    <source>
        <dbReference type="ARBA" id="ARBA00022980"/>
    </source>
</evidence>
<evidence type="ECO:0000256" key="4">
    <source>
        <dbReference type="ARBA" id="ARBA00022884"/>
    </source>
</evidence>
<dbReference type="PANTHER" id="PTHR36427">
    <property type="entry name" value="54S RIBOSOMAL PROTEIN L1, MITOCHONDRIAL"/>
    <property type="match status" value="1"/>
</dbReference>
<proteinExistence type="inferred from homology"/>
<dbReference type="Pfam" id="PF00687">
    <property type="entry name" value="Ribosomal_L1"/>
    <property type="match status" value="1"/>
</dbReference>
<dbReference type="Gene3D" id="3.40.50.790">
    <property type="match status" value="1"/>
</dbReference>
<dbReference type="GO" id="GO:0003735">
    <property type="term" value="F:structural constituent of ribosome"/>
    <property type="evidence" value="ECO:0007669"/>
    <property type="project" value="InterPro"/>
</dbReference>
<dbReference type="InterPro" id="IPR028364">
    <property type="entry name" value="Ribosomal_uL1/biogenesis"/>
</dbReference>
<evidence type="ECO:0000256" key="1">
    <source>
        <dbReference type="ARBA" id="ARBA00010531"/>
    </source>
</evidence>
<dbReference type="FunFam" id="3.40.50.790:FF:000001">
    <property type="entry name" value="50S ribosomal protein L1"/>
    <property type="match status" value="1"/>
</dbReference>
<keyword evidence="4" id="KW-0694">RNA-binding</keyword>
<dbReference type="GO" id="GO:0006412">
    <property type="term" value="P:translation"/>
    <property type="evidence" value="ECO:0007669"/>
    <property type="project" value="InterPro"/>
</dbReference>
<reference evidence="8" key="1">
    <citation type="submission" date="2023-03" db="EMBL/GenBank/DDBJ databases">
        <authorList>
            <person name="Steffen K."/>
            <person name="Cardenas P."/>
        </authorList>
    </citation>
    <scope>NUCLEOTIDE SEQUENCE</scope>
</reference>
<dbReference type="InterPro" id="IPR005878">
    <property type="entry name" value="Ribosom_uL1_bac-type"/>
</dbReference>
<dbReference type="GO" id="GO:0015934">
    <property type="term" value="C:large ribosomal subunit"/>
    <property type="evidence" value="ECO:0007669"/>
    <property type="project" value="InterPro"/>
</dbReference>
<dbReference type="Gene3D" id="3.30.190.20">
    <property type="match status" value="1"/>
</dbReference>
<dbReference type="EMBL" id="CASHTH010000746">
    <property type="protein sequence ID" value="CAI8007104.1"/>
    <property type="molecule type" value="Genomic_DNA"/>
</dbReference>
<evidence type="ECO:0000256" key="7">
    <source>
        <dbReference type="RuleBase" id="RU000659"/>
    </source>
</evidence>
<dbReference type="CDD" id="cd00403">
    <property type="entry name" value="Ribosomal_L1"/>
    <property type="match status" value="1"/>
</dbReference>
<keyword evidence="6 7" id="KW-0687">Ribonucleoprotein</keyword>
<evidence type="ECO:0000313" key="9">
    <source>
        <dbReference type="Proteomes" id="UP001174909"/>
    </source>
</evidence>
<dbReference type="PANTHER" id="PTHR36427:SF3">
    <property type="entry name" value="LARGE RIBOSOMAL SUBUNIT PROTEIN UL1M"/>
    <property type="match status" value="1"/>
</dbReference>
<comment type="similarity">
    <text evidence="1 7">Belongs to the universal ribosomal protein uL1 family.</text>
</comment>
<comment type="subunit">
    <text evidence="2">Part of the 50S ribosomal subunit.</text>
</comment>
<keyword evidence="5 7" id="KW-0689">Ribosomal protein</keyword>
<dbReference type="SUPFAM" id="SSF56808">
    <property type="entry name" value="Ribosomal protein L1"/>
    <property type="match status" value="1"/>
</dbReference>
<dbReference type="HAMAP" id="MF_01318_B">
    <property type="entry name" value="Ribosomal_uL1_B"/>
    <property type="match status" value="1"/>
</dbReference>
<dbReference type="PIRSF" id="PIRSF002155">
    <property type="entry name" value="Ribosomal_L1"/>
    <property type="match status" value="1"/>
</dbReference>
<gene>
    <name evidence="8" type="ORF">GBAR_LOCUS5041</name>
</gene>
<evidence type="ECO:0000256" key="6">
    <source>
        <dbReference type="ARBA" id="ARBA00023274"/>
    </source>
</evidence>
<evidence type="ECO:0000256" key="2">
    <source>
        <dbReference type="ARBA" id="ARBA00011838"/>
    </source>
</evidence>
<dbReference type="NCBIfam" id="TIGR01169">
    <property type="entry name" value="rplA_bact"/>
    <property type="match status" value="1"/>
</dbReference>
<dbReference type="Proteomes" id="UP001174909">
    <property type="component" value="Unassembled WGS sequence"/>
</dbReference>
<organism evidence="8 9">
    <name type="scientific">Geodia barretti</name>
    <name type="common">Barrett's horny sponge</name>
    <dbReference type="NCBI Taxonomy" id="519541"/>
    <lineage>
        <taxon>Eukaryota</taxon>
        <taxon>Metazoa</taxon>
        <taxon>Porifera</taxon>
        <taxon>Demospongiae</taxon>
        <taxon>Heteroscleromorpha</taxon>
        <taxon>Tetractinellida</taxon>
        <taxon>Astrophorina</taxon>
        <taxon>Geodiidae</taxon>
        <taxon>Geodia</taxon>
    </lineage>
</organism>
<dbReference type="InterPro" id="IPR016095">
    <property type="entry name" value="Ribosomal_uL1_3-a/b-sand"/>
</dbReference>
<evidence type="ECO:0000256" key="3">
    <source>
        <dbReference type="ARBA" id="ARBA00022730"/>
    </source>
</evidence>
<comment type="caution">
    <text evidence="8">The sequence shown here is derived from an EMBL/GenBank/DDBJ whole genome shotgun (WGS) entry which is preliminary data.</text>
</comment>
<dbReference type="GO" id="GO:0019843">
    <property type="term" value="F:rRNA binding"/>
    <property type="evidence" value="ECO:0007669"/>
    <property type="project" value="UniProtKB-KW"/>
</dbReference>
<dbReference type="InterPro" id="IPR023674">
    <property type="entry name" value="Ribosomal_uL1-like"/>
</dbReference>
<dbReference type="InterPro" id="IPR002143">
    <property type="entry name" value="Ribosomal_uL1"/>
</dbReference>
<accession>A0AA35W4G0</accession>
<evidence type="ECO:0000313" key="8">
    <source>
        <dbReference type="EMBL" id="CAI8007104.1"/>
    </source>
</evidence>
<dbReference type="InterPro" id="IPR023673">
    <property type="entry name" value="Ribosomal_uL1_CS"/>
</dbReference>
<sequence length="239" mass="26267">MHMATRGKRYNEAVGLLDQEARYAPPEAIELTKQTANAKFDETIELHLRTGADPRYADQMVRGVAVLPHGVGKPVRVLVFCQGEAETIARDAGADYVGSDELIREIENGFLGFDVSIATPDMMGRVGRLGRILGRRGLMPNPRIGTVVQQDGIPQSISDAKKGRVEFRLDRTGLIHVPIGKASFDDDRLMDNLVTLVDNIIRARPSGVKGQYIRAAYLTATMGPSVPMDVDRLSDLRIE</sequence>
<protein>
    <recommendedName>
        <fullName evidence="7">Ribosomal protein</fullName>
    </recommendedName>
</protein>